<evidence type="ECO:0000313" key="3">
    <source>
        <dbReference type="Proteomes" id="UP000184188"/>
    </source>
</evidence>
<dbReference type="RefSeq" id="XP_022586257.1">
    <property type="nucleotide sequence ID" value="XM_022726629.1"/>
</dbReference>
<dbReference type="AlphaFoldDB" id="A0A1L9SX83"/>
<evidence type="ECO:0000256" key="1">
    <source>
        <dbReference type="SAM" id="SignalP"/>
    </source>
</evidence>
<dbReference type="VEuPathDB" id="FungiDB:ASPZODRAFT_163537"/>
<gene>
    <name evidence="2" type="ORF">ASPZODRAFT_163537</name>
</gene>
<accession>A0A1L9SX83</accession>
<dbReference type="Proteomes" id="UP000184188">
    <property type="component" value="Unassembled WGS sequence"/>
</dbReference>
<dbReference type="EMBL" id="KV878336">
    <property type="protein sequence ID" value="OJJ51747.1"/>
    <property type="molecule type" value="Genomic_DNA"/>
</dbReference>
<dbReference type="GeneID" id="34613093"/>
<sequence length="167" mass="18287">MIMKHLGILLLTVTLVAAAILPAGGDAGGALYATNNHVSAFGLVDSLNQTQLPGPSRDLNCSTKRCNKDRDCIGDCTKCSSHECVYKFINDEDVCRRKCQSNADCESPCEYCLVIKEICYTSVNIAHSFPDGYPPKRDILTRDDKPMADLLEADTTLGDDNFPEKHV</sequence>
<feature type="signal peptide" evidence="1">
    <location>
        <begin position="1"/>
        <end position="18"/>
    </location>
</feature>
<feature type="chain" id="PRO_5009887578" evidence="1">
    <location>
        <begin position="19"/>
        <end position="167"/>
    </location>
</feature>
<keyword evidence="1" id="KW-0732">Signal</keyword>
<proteinExistence type="predicted"/>
<reference evidence="3" key="1">
    <citation type="journal article" date="2017" name="Genome Biol.">
        <title>Comparative genomics reveals high biological diversity and specific adaptations in the industrially and medically important fungal genus Aspergillus.</title>
        <authorList>
            <person name="de Vries R.P."/>
            <person name="Riley R."/>
            <person name="Wiebenga A."/>
            <person name="Aguilar-Osorio G."/>
            <person name="Amillis S."/>
            <person name="Uchima C.A."/>
            <person name="Anderluh G."/>
            <person name="Asadollahi M."/>
            <person name="Askin M."/>
            <person name="Barry K."/>
            <person name="Battaglia E."/>
            <person name="Bayram O."/>
            <person name="Benocci T."/>
            <person name="Braus-Stromeyer S.A."/>
            <person name="Caldana C."/>
            <person name="Canovas D."/>
            <person name="Cerqueira G.C."/>
            <person name="Chen F."/>
            <person name="Chen W."/>
            <person name="Choi C."/>
            <person name="Clum A."/>
            <person name="Dos Santos R.A."/>
            <person name="Damasio A.R."/>
            <person name="Diallinas G."/>
            <person name="Emri T."/>
            <person name="Fekete E."/>
            <person name="Flipphi M."/>
            <person name="Freyberg S."/>
            <person name="Gallo A."/>
            <person name="Gournas C."/>
            <person name="Habgood R."/>
            <person name="Hainaut M."/>
            <person name="Harispe M.L."/>
            <person name="Henrissat B."/>
            <person name="Hilden K.S."/>
            <person name="Hope R."/>
            <person name="Hossain A."/>
            <person name="Karabika E."/>
            <person name="Karaffa L."/>
            <person name="Karanyi Z."/>
            <person name="Krasevec N."/>
            <person name="Kuo A."/>
            <person name="Kusch H."/>
            <person name="LaButti K."/>
            <person name="Lagendijk E.L."/>
            <person name="Lapidus A."/>
            <person name="Levasseur A."/>
            <person name="Lindquist E."/>
            <person name="Lipzen A."/>
            <person name="Logrieco A.F."/>
            <person name="MacCabe A."/>
            <person name="Maekelae M.R."/>
            <person name="Malavazi I."/>
            <person name="Melin P."/>
            <person name="Meyer V."/>
            <person name="Mielnichuk N."/>
            <person name="Miskei M."/>
            <person name="Molnar A.P."/>
            <person name="Mule G."/>
            <person name="Ngan C.Y."/>
            <person name="Orejas M."/>
            <person name="Orosz E."/>
            <person name="Ouedraogo J.P."/>
            <person name="Overkamp K.M."/>
            <person name="Park H.-S."/>
            <person name="Perrone G."/>
            <person name="Piumi F."/>
            <person name="Punt P.J."/>
            <person name="Ram A.F."/>
            <person name="Ramon A."/>
            <person name="Rauscher S."/>
            <person name="Record E."/>
            <person name="Riano-Pachon D.M."/>
            <person name="Robert V."/>
            <person name="Roehrig J."/>
            <person name="Ruller R."/>
            <person name="Salamov A."/>
            <person name="Salih N.S."/>
            <person name="Samson R.A."/>
            <person name="Sandor E."/>
            <person name="Sanguinetti M."/>
            <person name="Schuetze T."/>
            <person name="Sepcic K."/>
            <person name="Shelest E."/>
            <person name="Sherlock G."/>
            <person name="Sophianopoulou V."/>
            <person name="Squina F.M."/>
            <person name="Sun H."/>
            <person name="Susca A."/>
            <person name="Todd R.B."/>
            <person name="Tsang A."/>
            <person name="Unkles S.E."/>
            <person name="van de Wiele N."/>
            <person name="van Rossen-Uffink D."/>
            <person name="Oliveira J.V."/>
            <person name="Vesth T.C."/>
            <person name="Visser J."/>
            <person name="Yu J.-H."/>
            <person name="Zhou M."/>
            <person name="Andersen M.R."/>
            <person name="Archer D.B."/>
            <person name="Baker S.E."/>
            <person name="Benoit I."/>
            <person name="Brakhage A.A."/>
            <person name="Braus G.H."/>
            <person name="Fischer R."/>
            <person name="Frisvad J.C."/>
            <person name="Goldman G.H."/>
            <person name="Houbraken J."/>
            <person name="Oakley B."/>
            <person name="Pocsi I."/>
            <person name="Scazzocchio C."/>
            <person name="Seiboth B."/>
            <person name="vanKuyk P.A."/>
            <person name="Wortman J."/>
            <person name="Dyer P.S."/>
            <person name="Grigoriev I.V."/>
        </authorList>
    </citation>
    <scope>NUCLEOTIDE SEQUENCE [LARGE SCALE GENOMIC DNA]</scope>
    <source>
        <strain evidence="3">CBS 506.65</strain>
    </source>
</reference>
<protein>
    <submittedName>
        <fullName evidence="2">Uncharacterized protein</fullName>
    </submittedName>
</protein>
<evidence type="ECO:0000313" key="2">
    <source>
        <dbReference type="EMBL" id="OJJ51747.1"/>
    </source>
</evidence>
<name>A0A1L9SX83_9EURO</name>
<organism evidence="2 3">
    <name type="scientific">Penicilliopsis zonata CBS 506.65</name>
    <dbReference type="NCBI Taxonomy" id="1073090"/>
    <lineage>
        <taxon>Eukaryota</taxon>
        <taxon>Fungi</taxon>
        <taxon>Dikarya</taxon>
        <taxon>Ascomycota</taxon>
        <taxon>Pezizomycotina</taxon>
        <taxon>Eurotiomycetes</taxon>
        <taxon>Eurotiomycetidae</taxon>
        <taxon>Eurotiales</taxon>
        <taxon>Aspergillaceae</taxon>
        <taxon>Penicilliopsis</taxon>
    </lineage>
</organism>
<keyword evidence="3" id="KW-1185">Reference proteome</keyword>